<feature type="compositionally biased region" description="Polar residues" evidence="1">
    <location>
        <begin position="362"/>
        <end position="382"/>
    </location>
</feature>
<dbReference type="EMBL" id="JABANP010000538">
    <property type="protein sequence ID" value="KAF4681179.1"/>
    <property type="molecule type" value="Genomic_DNA"/>
</dbReference>
<dbReference type="Proteomes" id="UP000541610">
    <property type="component" value="Unassembled WGS sequence"/>
</dbReference>
<gene>
    <name evidence="2" type="ORF">FOZ60_012476</name>
</gene>
<evidence type="ECO:0000256" key="1">
    <source>
        <dbReference type="SAM" id="MobiDB-lite"/>
    </source>
</evidence>
<feature type="region of interest" description="Disordered" evidence="1">
    <location>
        <begin position="345"/>
        <end position="396"/>
    </location>
</feature>
<reference evidence="2 3" key="1">
    <citation type="submission" date="2020-04" db="EMBL/GenBank/DDBJ databases">
        <title>Perkinsus olseni comparative genomics.</title>
        <authorList>
            <person name="Bogema D.R."/>
        </authorList>
    </citation>
    <scope>NUCLEOTIDE SEQUENCE [LARGE SCALE GENOMIC DNA]</scope>
    <source>
        <strain evidence="2">00978-12</strain>
    </source>
</reference>
<dbReference type="AlphaFoldDB" id="A0A7J6NBD4"/>
<comment type="caution">
    <text evidence="2">The sequence shown here is derived from an EMBL/GenBank/DDBJ whole genome shotgun (WGS) entry which is preliminary data.</text>
</comment>
<sequence>MPPRVAKKSAGVNAESRGSNSANRSAIGGELGQGNESNSDANPAATPNDQLLLGDEFEALHAFILAHKLEEGDLWYLDDNDLPDLILKVQLRRCRTGKAPSPIATFDNSDDPTGHPDERWFSPLSTTQRQSAHGTPSVLLLPPSAGPHPSNVADPYVYPPDGVASQAFRSSLGDHLHHVSPPPPGSVDSGTLYRGLSALSKVPLPDGGKYCGQQDVRPIVCLLSDISSTAADFHLNAADTYLYKTTNNDGKFVPRIDALKMEKLETPTSFVDRLRAVLDEGFDIGIHHTPYQEKQLFIRGLSAHYREQACSVWPNVSNINELAELLTDWDAQRKRYSHAASGNILTTGEDLSMPPPTEHPPGNSQVVQSDNNKMTTTTSNIRKGNCYRLPAQQEVR</sequence>
<evidence type="ECO:0000313" key="3">
    <source>
        <dbReference type="Proteomes" id="UP000541610"/>
    </source>
</evidence>
<feature type="region of interest" description="Disordered" evidence="1">
    <location>
        <begin position="1"/>
        <end position="49"/>
    </location>
</feature>
<organism evidence="2 3">
    <name type="scientific">Perkinsus olseni</name>
    <name type="common">Perkinsus atlanticus</name>
    <dbReference type="NCBI Taxonomy" id="32597"/>
    <lineage>
        <taxon>Eukaryota</taxon>
        <taxon>Sar</taxon>
        <taxon>Alveolata</taxon>
        <taxon>Perkinsozoa</taxon>
        <taxon>Perkinsea</taxon>
        <taxon>Perkinsida</taxon>
        <taxon>Perkinsidae</taxon>
        <taxon>Perkinsus</taxon>
    </lineage>
</organism>
<proteinExistence type="predicted"/>
<feature type="compositionally biased region" description="Polar residues" evidence="1">
    <location>
        <begin position="34"/>
        <end position="49"/>
    </location>
</feature>
<feature type="region of interest" description="Disordered" evidence="1">
    <location>
        <begin position="98"/>
        <end position="146"/>
    </location>
</feature>
<evidence type="ECO:0000313" key="2">
    <source>
        <dbReference type="EMBL" id="KAF4681179.1"/>
    </source>
</evidence>
<name>A0A7J6NBD4_PEROL</name>
<accession>A0A7J6NBD4</accession>
<protein>
    <submittedName>
        <fullName evidence="2">Uncharacterized protein</fullName>
    </submittedName>
</protein>
<feature type="compositionally biased region" description="Polar residues" evidence="1">
    <location>
        <begin position="123"/>
        <end position="134"/>
    </location>
</feature>